<feature type="region of interest" description="Disordered" evidence="4">
    <location>
        <begin position="148"/>
        <end position="195"/>
    </location>
</feature>
<dbReference type="InterPro" id="IPR051455">
    <property type="entry name" value="Bact_solute-bind_prot3"/>
</dbReference>
<evidence type="ECO:0000256" key="1">
    <source>
        <dbReference type="ARBA" id="ARBA00010333"/>
    </source>
</evidence>
<evidence type="ECO:0000256" key="4">
    <source>
        <dbReference type="SAM" id="MobiDB-lite"/>
    </source>
</evidence>
<dbReference type="GO" id="GO:0006865">
    <property type="term" value="P:amino acid transport"/>
    <property type="evidence" value="ECO:0007669"/>
    <property type="project" value="TreeGrafter"/>
</dbReference>
<dbReference type="InterPro" id="IPR001638">
    <property type="entry name" value="Solute-binding_3/MltF_N"/>
</dbReference>
<evidence type="ECO:0000313" key="7">
    <source>
        <dbReference type="EMBL" id="KAG7373415.1"/>
    </source>
</evidence>
<evidence type="ECO:0000256" key="5">
    <source>
        <dbReference type="SAM" id="Phobius"/>
    </source>
</evidence>
<accession>A0A9K3M3M4</accession>
<keyword evidence="3" id="KW-0732">Signal</keyword>
<protein>
    <submittedName>
        <fullName evidence="7">L-amino acid-binding periplasmic protein</fullName>
    </submittedName>
</protein>
<keyword evidence="2" id="KW-0813">Transport</keyword>
<evidence type="ECO:0000259" key="6">
    <source>
        <dbReference type="SMART" id="SM00062"/>
    </source>
</evidence>
<keyword evidence="8" id="KW-1185">Reference proteome</keyword>
<dbReference type="PANTHER" id="PTHR30085:SF6">
    <property type="entry name" value="ABC TRANSPORTER GLUTAMINE-BINDING PROTEIN GLNH"/>
    <property type="match status" value="1"/>
</dbReference>
<dbReference type="AlphaFoldDB" id="A0A9K3M3M4"/>
<dbReference type="Pfam" id="PF00497">
    <property type="entry name" value="SBP_bac_3"/>
    <property type="match status" value="1"/>
</dbReference>
<feature type="compositionally biased region" description="Low complexity" evidence="4">
    <location>
        <begin position="148"/>
        <end position="163"/>
    </location>
</feature>
<sequence length="816" mass="86934">MGKFRLNAPQRESDVDMEVGSMAFSGIGDKIENPTNSTELDLHGSNKTNRTPETASNGPSNRHFDEQAGETPAGTSNTAGRLGIGPGESIMTTEKGNGDADGDDDKEPKESPSSEPSKRSMRMLIAIGVIAVLLLVALVVAVSVALTRDNGGNSTDSSNSGTGSESGSGGTGSDENGSGSGGSDPGPSPDTTLGRIYNEGVLRCGVPVEQPGFAFTNNGRMEGFDADLCRAVAAGIFGPDNVDYRVEFVPVSGFDRWNNLKDGTYDVLARTTTHTMEREVHEPSSGSGFSFSIPYLYNGMQFAGIPTFVGCADNATVTGTCADLKICALDGTTHIDVILKLMPDATVAAVVNPEALYTGFISGTCNVIAAEQFDIAEVLVRDRGYSGDYSYGTLIHSKEPLCLVTRDDDPTFSDFVNWIMEALISAEEALITSERAQSMSSVTAFGQTFEGMARDAVEAVGNYGELYERNLESLLPRSAANTINDGGQGGLLYAFPFANLEGEGAGPVTNGTLSKILERGFLNCGVSKRVIFAQEKEREWTGFDVDFCKALSAAIFNGVTDTIEYIDLSASERFVALAAGDVDVLSRLTTLTLERDVNEPGTGQGFHFAMPNFYDGMTFGGIPPYGACADSLVIIGSSCQNILICVNTGTTFETIAKEIFPERVIVSRDGDALGGLADGSCNVVAGGVTDVSTTSIRSAGYEGPYQTGSGRYSKDPLAMVTREDDIQWAKFVYWIVNAIFYAEEEEITQETAAEEMPEVTLFGTRFQDMFKDAISAVGHYGEIYERNAESEVSRGGLNTLNTFLETPQLYPLPGIL</sequence>
<feature type="compositionally biased region" description="Gly residues" evidence="4">
    <location>
        <begin position="164"/>
        <end position="184"/>
    </location>
</feature>
<reference evidence="7" key="1">
    <citation type="journal article" date="2021" name="Sci. Rep.">
        <title>Diploid genomic architecture of Nitzschia inconspicua, an elite biomass production diatom.</title>
        <authorList>
            <person name="Oliver A."/>
            <person name="Podell S."/>
            <person name="Pinowska A."/>
            <person name="Traller J.C."/>
            <person name="Smith S.R."/>
            <person name="McClure R."/>
            <person name="Beliaev A."/>
            <person name="Bohutskyi P."/>
            <person name="Hill E.A."/>
            <person name="Rabines A."/>
            <person name="Zheng H."/>
            <person name="Allen L.Z."/>
            <person name="Kuo A."/>
            <person name="Grigoriev I.V."/>
            <person name="Allen A.E."/>
            <person name="Hazlebeck D."/>
            <person name="Allen E.E."/>
        </authorList>
    </citation>
    <scope>NUCLEOTIDE SEQUENCE</scope>
    <source>
        <strain evidence="7">Hildebrandi</strain>
    </source>
</reference>
<feature type="compositionally biased region" description="Basic and acidic residues" evidence="4">
    <location>
        <begin position="106"/>
        <end position="118"/>
    </location>
</feature>
<feature type="region of interest" description="Disordered" evidence="4">
    <location>
        <begin position="1"/>
        <end position="118"/>
    </location>
</feature>
<proteinExistence type="inferred from homology"/>
<keyword evidence="5" id="KW-0812">Transmembrane</keyword>
<dbReference type="EMBL" id="JAGRRH010000002">
    <property type="protein sequence ID" value="KAG7373415.1"/>
    <property type="molecule type" value="Genomic_DNA"/>
</dbReference>
<feature type="compositionally biased region" description="Polar residues" evidence="4">
    <location>
        <begin position="33"/>
        <end position="60"/>
    </location>
</feature>
<feature type="domain" description="Solute-binding protein family 3/N-terminal" evidence="6">
    <location>
        <begin position="521"/>
        <end position="755"/>
    </location>
</feature>
<feature type="domain" description="Solute-binding protein family 3/N-terminal" evidence="6">
    <location>
        <begin position="201"/>
        <end position="434"/>
    </location>
</feature>
<dbReference type="Proteomes" id="UP000693970">
    <property type="component" value="Unassembled WGS sequence"/>
</dbReference>
<comment type="similarity">
    <text evidence="1">Belongs to the bacterial solute-binding protein 3 family.</text>
</comment>
<dbReference type="PANTHER" id="PTHR30085">
    <property type="entry name" value="AMINO ACID ABC TRANSPORTER PERMEASE"/>
    <property type="match status" value="1"/>
</dbReference>
<evidence type="ECO:0000256" key="3">
    <source>
        <dbReference type="ARBA" id="ARBA00022729"/>
    </source>
</evidence>
<keyword evidence="5" id="KW-1133">Transmembrane helix</keyword>
<gene>
    <name evidence="7" type="ORF">IV203_034139</name>
</gene>
<dbReference type="OrthoDB" id="47924at2759"/>
<evidence type="ECO:0000256" key="2">
    <source>
        <dbReference type="ARBA" id="ARBA00022448"/>
    </source>
</evidence>
<organism evidence="7 8">
    <name type="scientific">Nitzschia inconspicua</name>
    <dbReference type="NCBI Taxonomy" id="303405"/>
    <lineage>
        <taxon>Eukaryota</taxon>
        <taxon>Sar</taxon>
        <taxon>Stramenopiles</taxon>
        <taxon>Ochrophyta</taxon>
        <taxon>Bacillariophyta</taxon>
        <taxon>Bacillariophyceae</taxon>
        <taxon>Bacillariophycidae</taxon>
        <taxon>Bacillariales</taxon>
        <taxon>Bacillariaceae</taxon>
        <taxon>Nitzschia</taxon>
    </lineage>
</organism>
<dbReference type="SMART" id="SM00062">
    <property type="entry name" value="PBPb"/>
    <property type="match status" value="2"/>
</dbReference>
<name>A0A9K3M3M4_9STRA</name>
<keyword evidence="5" id="KW-0472">Membrane</keyword>
<comment type="caution">
    <text evidence="7">The sequence shown here is derived from an EMBL/GenBank/DDBJ whole genome shotgun (WGS) entry which is preliminary data.</text>
</comment>
<reference evidence="7" key="2">
    <citation type="submission" date="2021-04" db="EMBL/GenBank/DDBJ databases">
        <authorList>
            <person name="Podell S."/>
        </authorList>
    </citation>
    <scope>NUCLEOTIDE SEQUENCE</scope>
    <source>
        <strain evidence="7">Hildebrandi</strain>
    </source>
</reference>
<feature type="transmembrane region" description="Helical" evidence="5">
    <location>
        <begin position="123"/>
        <end position="146"/>
    </location>
</feature>
<evidence type="ECO:0000313" key="8">
    <source>
        <dbReference type="Proteomes" id="UP000693970"/>
    </source>
</evidence>